<comment type="pathway">
    <text evidence="1">Glycan metabolism; bacterial cellulose biosynthesis.</text>
</comment>
<sequence length="568" mass="60156">MTMLGSHLQKIATTFAMLAFMGAADPDEAAAQRLDKTAASIAEQSFGDAALQRTITLSELGFANGVEMTGLSGIRDLYFPIARPSTVETLRLLLPYRSAAAFDSLRYVKVSIADQPRLTRPLDSGEQSGEIEIPIDQDDVQNGFVHIRIEYSGAMTEDRCVDQRVSGAYLSLSPLGGVIATLRRDALTSVADVAAMMPRSLEIVIPTTPSEAQAAAALALVAGNPDAVLLSTAVPASNGGEWKKARIILEGPEAPSLQTRTGTTPSIVLGGDDPLAAAQLLRSRWYALASKSEVGGVRRSDRQPANRLDFGDLGGPPAILRIVDRGNWNVSLPATRIPPGKRVSGVVVDMSVAGDGGKTPPVVGVTMNGLLLASATVTDEERTRLRVDLPGGLMTARNQIEVSTTRQVRGGDCAYAPQGYDAQLLPSSHFVLDDAGPADDFFELGAHFAKGVTVVLQNPAMLNGTAHLLHGLIDEHTPVHVRYRTAPKEGPYIWVSDLAPPEGAPKIRFDAGPVRLADTSGTVLMDGTDLQSQTIAQLQDGDGRPVLWLRPGAAFGKPFEAAAPQELG</sequence>
<comment type="similarity">
    <text evidence="1">Belongs to the AcsB/BcsB family.</text>
</comment>
<dbReference type="GO" id="GO:0030244">
    <property type="term" value="P:cellulose biosynthetic process"/>
    <property type="evidence" value="ECO:0007669"/>
    <property type="project" value="UniProtKB-KW"/>
</dbReference>
<accession>A0A327JF07</accession>
<dbReference type="Pfam" id="PF03170">
    <property type="entry name" value="BcsB"/>
    <property type="match status" value="1"/>
</dbReference>
<gene>
    <name evidence="2" type="ORF">CH339_20120</name>
</gene>
<evidence type="ECO:0000256" key="1">
    <source>
        <dbReference type="RuleBase" id="RU365021"/>
    </source>
</evidence>
<keyword evidence="1" id="KW-0135">Cellulose biosynthesis</keyword>
<dbReference type="OrthoDB" id="7315676at2"/>
<evidence type="ECO:0000313" key="3">
    <source>
        <dbReference type="Proteomes" id="UP000249299"/>
    </source>
</evidence>
<name>A0A327JF07_9HYPH</name>
<keyword evidence="3" id="KW-1185">Reference proteome</keyword>
<dbReference type="GO" id="GO:0006011">
    <property type="term" value="P:UDP-alpha-D-glucose metabolic process"/>
    <property type="evidence" value="ECO:0007669"/>
    <property type="project" value="InterPro"/>
</dbReference>
<keyword evidence="1" id="KW-1003">Cell membrane</keyword>
<comment type="caution">
    <text evidence="2">The sequence shown here is derived from an EMBL/GenBank/DDBJ whole genome shotgun (WGS) entry which is preliminary data.</text>
</comment>
<comment type="function">
    <text evidence="1">Binds the cellulose synthase activator, bis-(3'-5') cyclic diguanylic acid (c-di-GMP).</text>
</comment>
<organism evidence="2 3">
    <name type="scientific">Rhodobium orientis</name>
    <dbReference type="NCBI Taxonomy" id="34017"/>
    <lineage>
        <taxon>Bacteria</taxon>
        <taxon>Pseudomonadati</taxon>
        <taxon>Pseudomonadota</taxon>
        <taxon>Alphaproteobacteria</taxon>
        <taxon>Hyphomicrobiales</taxon>
        <taxon>Rhodobiaceae</taxon>
        <taxon>Rhodobium</taxon>
    </lineage>
</organism>
<dbReference type="EMBL" id="NPEV01000059">
    <property type="protein sequence ID" value="RAI24990.1"/>
    <property type="molecule type" value="Genomic_DNA"/>
</dbReference>
<dbReference type="InterPro" id="IPR018513">
    <property type="entry name" value="Cell_synthase_bac"/>
</dbReference>
<keyword evidence="1" id="KW-0997">Cell inner membrane</keyword>
<dbReference type="RefSeq" id="WP_146610260.1">
    <property type="nucleotide sequence ID" value="NZ_NPEV01000059.1"/>
</dbReference>
<comment type="subcellular location">
    <subcellularLocation>
        <location evidence="1">Cell inner membrane</location>
    </subcellularLocation>
</comment>
<reference evidence="2 3" key="1">
    <citation type="submission" date="2017-07" db="EMBL/GenBank/DDBJ databases">
        <title>Draft Genome Sequences of Select Purple Nonsulfur Bacteria.</title>
        <authorList>
            <person name="Lasarre B."/>
            <person name="Mckinlay J.B."/>
        </authorList>
    </citation>
    <scope>NUCLEOTIDE SEQUENCE [LARGE SCALE GENOMIC DNA]</scope>
    <source>
        <strain evidence="2 3">DSM 11290</strain>
    </source>
</reference>
<keyword evidence="1" id="KW-0472">Membrane</keyword>
<dbReference type="AlphaFoldDB" id="A0A327JF07"/>
<proteinExistence type="inferred from homology"/>
<dbReference type="GO" id="GO:0005886">
    <property type="term" value="C:plasma membrane"/>
    <property type="evidence" value="ECO:0007669"/>
    <property type="project" value="UniProtKB-SubCell"/>
</dbReference>
<dbReference type="Gene3D" id="2.60.120.260">
    <property type="entry name" value="Galactose-binding domain-like"/>
    <property type="match status" value="1"/>
</dbReference>
<feature type="non-terminal residue" evidence="2">
    <location>
        <position position="568"/>
    </location>
</feature>
<dbReference type="Proteomes" id="UP000249299">
    <property type="component" value="Unassembled WGS sequence"/>
</dbReference>
<evidence type="ECO:0000313" key="2">
    <source>
        <dbReference type="EMBL" id="RAI24990.1"/>
    </source>
</evidence>
<protein>
    <recommendedName>
        <fullName evidence="1">Cyclic di-GMP-binding protein</fullName>
    </recommendedName>
    <alternativeName>
        <fullName evidence="1">Cellulose synthase regulatory subunit</fullName>
    </alternativeName>
</protein>
<comment type="subunit">
    <text evidence="1">Tightly associated with the cellulose synthase catalytic subunit.</text>
</comment>
<keyword evidence="1" id="KW-0973">c-di-GMP</keyword>
<dbReference type="UniPathway" id="UPA00694"/>